<name>A0A067WA70_9HYPH</name>
<accession>A0A067WA70</accession>
<sequence>MQHSANKMAKPHGLCLDIVPIIIALNAALPNCNAPMTPDVAPAAFGCDEIANAIPNGNKKPLPKVRIEMAIKLVRSGYGLTYICIANNMPPITKITYPR</sequence>
<dbReference type="HOGENOM" id="CLU_2314657_0_0_5"/>
<dbReference type="AlphaFoldDB" id="A0A067WA70"/>
<gene>
    <name evidence="1" type="ORF">O99_00337</name>
</gene>
<proteinExistence type="predicted"/>
<protein>
    <submittedName>
        <fullName evidence="1">Uncharacterized protein</fullName>
    </submittedName>
</protein>
<evidence type="ECO:0000313" key="2">
    <source>
        <dbReference type="Proteomes" id="UP000027336"/>
    </source>
</evidence>
<dbReference type="EMBL" id="AHPK01000002">
    <property type="protein sequence ID" value="KEC56915.1"/>
    <property type="molecule type" value="Genomic_DNA"/>
</dbReference>
<evidence type="ECO:0000313" key="1">
    <source>
        <dbReference type="EMBL" id="KEC56915.1"/>
    </source>
</evidence>
<dbReference type="Proteomes" id="UP000027336">
    <property type="component" value="Unassembled WGS sequence"/>
</dbReference>
<organism evidence="1 2">
    <name type="scientific">Bartonella rochalimae ATCC BAA-1498</name>
    <dbReference type="NCBI Taxonomy" id="685782"/>
    <lineage>
        <taxon>Bacteria</taxon>
        <taxon>Pseudomonadati</taxon>
        <taxon>Pseudomonadota</taxon>
        <taxon>Alphaproteobacteria</taxon>
        <taxon>Hyphomicrobiales</taxon>
        <taxon>Bartonellaceae</taxon>
        <taxon>Bartonella</taxon>
    </lineage>
</organism>
<reference evidence="1 2" key="1">
    <citation type="submission" date="2012-04" db="EMBL/GenBank/DDBJ databases">
        <title>The Genome Sequence of Bartonella rochalimae BMGH.</title>
        <authorList>
            <consortium name="The Broad Institute Genome Sequencing Platform"/>
            <consortium name="The Broad Institute Genome Sequencing Center for Infectious Disease"/>
            <person name="Feldgarden M."/>
            <person name="Kirby J."/>
            <person name="Kosoy M."/>
            <person name="Birtles R."/>
            <person name="Probert W.S."/>
            <person name="Chiaraviglio L."/>
            <person name="Walker B."/>
            <person name="Young S.K."/>
            <person name="Zeng Q."/>
            <person name="Gargeya S."/>
            <person name="Fitzgerald M."/>
            <person name="Haas B."/>
            <person name="Abouelleil A."/>
            <person name="Alvarado L."/>
            <person name="Arachchi H.M."/>
            <person name="Berlin A.M."/>
            <person name="Chapman S.B."/>
            <person name="Goldberg J."/>
            <person name="Griggs A."/>
            <person name="Gujja S."/>
            <person name="Hansen M."/>
            <person name="Howarth C."/>
            <person name="Imamovic A."/>
            <person name="Larimer J."/>
            <person name="McCowen C."/>
            <person name="Montmayeur A."/>
            <person name="Murphy C."/>
            <person name="Neiman D."/>
            <person name="Pearson M."/>
            <person name="Priest M."/>
            <person name="Roberts A."/>
            <person name="Saif S."/>
            <person name="Shea T."/>
            <person name="Sisk P."/>
            <person name="Sykes S."/>
            <person name="Wortman J."/>
            <person name="Nusbaum C."/>
            <person name="Birren B."/>
        </authorList>
    </citation>
    <scope>NUCLEOTIDE SEQUENCE [LARGE SCALE GENOMIC DNA]</scope>
    <source>
        <strain evidence="1 2">ATCC BAA-1498</strain>
    </source>
</reference>
<keyword evidence="2" id="KW-1185">Reference proteome</keyword>
<comment type="caution">
    <text evidence="1">The sequence shown here is derived from an EMBL/GenBank/DDBJ whole genome shotgun (WGS) entry which is preliminary data.</text>
</comment>